<protein>
    <submittedName>
        <fullName evidence="2">Uncharacterized protein</fullName>
    </submittedName>
</protein>
<accession>A0A918EJQ7</accession>
<dbReference type="EMBL" id="BMSV01000001">
    <property type="protein sequence ID" value="GGP91800.1"/>
    <property type="molecule type" value="Genomic_DNA"/>
</dbReference>
<dbReference type="Proteomes" id="UP000654123">
    <property type="component" value="Unassembled WGS sequence"/>
</dbReference>
<feature type="transmembrane region" description="Helical" evidence="1">
    <location>
        <begin position="45"/>
        <end position="65"/>
    </location>
</feature>
<keyword evidence="3" id="KW-1185">Reference proteome</keyword>
<keyword evidence="1" id="KW-1133">Transmembrane helix</keyword>
<evidence type="ECO:0000313" key="2">
    <source>
        <dbReference type="EMBL" id="GGP91800.1"/>
    </source>
</evidence>
<evidence type="ECO:0000313" key="3">
    <source>
        <dbReference type="Proteomes" id="UP000654123"/>
    </source>
</evidence>
<reference evidence="2" key="1">
    <citation type="journal article" date="2014" name="Int. J. Syst. Evol. Microbiol.">
        <title>Complete genome sequence of Corynebacterium casei LMG S-19264T (=DSM 44701T), isolated from a smear-ripened cheese.</title>
        <authorList>
            <consortium name="US DOE Joint Genome Institute (JGI-PGF)"/>
            <person name="Walter F."/>
            <person name="Albersmeier A."/>
            <person name="Kalinowski J."/>
            <person name="Ruckert C."/>
        </authorList>
    </citation>
    <scope>NUCLEOTIDE SEQUENCE</scope>
    <source>
        <strain evidence="2">JCM 4335</strain>
    </source>
</reference>
<dbReference type="RefSeq" id="WP_189529725.1">
    <property type="nucleotide sequence ID" value="NZ_BMSV01000001.1"/>
</dbReference>
<sequence>MTHIDEDELRRGLRELAGADGTAGAAPPTGAVVALGRRTRHRRRALAAGAATVLVATGSVLGLRWTGGPAPSPDSVAATTSGSADPSDLPLRLGPAEPEIGAAYAYDLVGSCRYRYAVFGGREWVGEGLRDPVPDSGTRMSRTRTSVVSDRLSGHMRLVSEDTAVFEFGKGSPRPPMTFRPAPGGSAPCPGLPAPHPGKPAAEEARAGVWYPHGLYVHCGLRHTVFDGRTWRTARDYQAETGMDGSGRHLGVRGFARMTGDSLRFEAPGLPRIDFVPAAPGEEPPACA</sequence>
<evidence type="ECO:0000256" key="1">
    <source>
        <dbReference type="SAM" id="Phobius"/>
    </source>
</evidence>
<reference evidence="2" key="2">
    <citation type="submission" date="2020-09" db="EMBL/GenBank/DDBJ databases">
        <authorList>
            <person name="Sun Q."/>
            <person name="Ohkuma M."/>
        </authorList>
    </citation>
    <scope>NUCLEOTIDE SEQUENCE</scope>
    <source>
        <strain evidence="2">JCM 4335</strain>
    </source>
</reference>
<keyword evidence="1" id="KW-0812">Transmembrane</keyword>
<dbReference type="AlphaFoldDB" id="A0A918EJQ7"/>
<keyword evidence="1" id="KW-0472">Membrane</keyword>
<gene>
    <name evidence="2" type="ORF">GCM10010249_07290</name>
</gene>
<organism evidence="2 3">
    <name type="scientific">Streptomyces roseolilacinus</name>
    <dbReference type="NCBI Taxonomy" id="66904"/>
    <lineage>
        <taxon>Bacteria</taxon>
        <taxon>Bacillati</taxon>
        <taxon>Actinomycetota</taxon>
        <taxon>Actinomycetes</taxon>
        <taxon>Kitasatosporales</taxon>
        <taxon>Streptomycetaceae</taxon>
        <taxon>Streptomyces</taxon>
    </lineage>
</organism>
<name>A0A918EJQ7_9ACTN</name>
<proteinExistence type="predicted"/>
<comment type="caution">
    <text evidence="2">The sequence shown here is derived from an EMBL/GenBank/DDBJ whole genome shotgun (WGS) entry which is preliminary data.</text>
</comment>